<reference evidence="13" key="1">
    <citation type="submission" date="2022-01" db="EMBL/GenBank/DDBJ databases">
        <authorList>
            <person name="King R."/>
        </authorList>
    </citation>
    <scope>NUCLEOTIDE SEQUENCE</scope>
</reference>
<evidence type="ECO:0000256" key="6">
    <source>
        <dbReference type="ARBA" id="ARBA00023180"/>
    </source>
</evidence>
<evidence type="ECO:0000313" key="13">
    <source>
        <dbReference type="EMBL" id="CAH1105705.1"/>
    </source>
</evidence>
<dbReference type="Pfam" id="PF04577">
    <property type="entry name" value="Glyco_transf_61"/>
    <property type="match status" value="1"/>
</dbReference>
<dbReference type="PANTHER" id="PTHR20961">
    <property type="entry name" value="GLYCOSYLTRANSFERASE"/>
    <property type="match status" value="1"/>
</dbReference>
<accession>A0A9P0CTC9</accession>
<dbReference type="EMBL" id="OV651814">
    <property type="protein sequence ID" value="CAH1105705.1"/>
    <property type="molecule type" value="Genomic_DNA"/>
</dbReference>
<evidence type="ECO:0000256" key="7">
    <source>
        <dbReference type="ARBA" id="ARBA00040944"/>
    </source>
</evidence>
<keyword evidence="14" id="KW-1185">Reference proteome</keyword>
<keyword evidence="5" id="KW-0256">Endoplasmic reticulum</keyword>
<sequence length="517" mass="60913">MSSILILAVLLVQAYCDTNFTKINLPKEHLPYYFRNFPKQAIKCSEYENCDFKQYLNKDVCWGYEYDCEWDKQYLKPSCPGDHKGWVKTKKAQETTFHTQADFGYVKEQLRSMKLLCEPLFPDDSSLECSEHLRFCRGRNLMINFTKLAYREDPIRYKMDVLGEGDIGGYCDLKKDLLDERADHISPLQSWGPEMRFFKELKHRPLVEGDCDVIIEKPTYIMKIDATVNMYHHYCDFLNLYASQHLNLSHEDTFSTDVHVLIWETFTYRSAFQDTWNAFTDHPIWDLKTFRGDTVCFKNVVFPLLPRMIFGLYYNTPIIYGCEGSGLFDAFSKHILHRLRVPEHTRLNQKVRVTLLSRNTKYRRILNENELIEELEKVDDLDVQKVVFDRDMTFKEQLEVSRNTDVFIGIHGAGLTHLLFMSEWAALFEVYNCEDSNCYFDLARLKGVKYITWENKDKLTTVDDGSYSGGAQAKFVNYKFDKDEFVRLVKKAAKHVKRHPKFLEFIKNVKENGHDEL</sequence>
<evidence type="ECO:0000256" key="5">
    <source>
        <dbReference type="ARBA" id="ARBA00022824"/>
    </source>
</evidence>
<dbReference type="EC" id="2.4.1.255" evidence="1"/>
<dbReference type="GO" id="GO:0005788">
    <property type="term" value="C:endoplasmic reticulum lumen"/>
    <property type="evidence" value="ECO:0007669"/>
    <property type="project" value="TreeGrafter"/>
</dbReference>
<evidence type="ECO:0000256" key="1">
    <source>
        <dbReference type="ARBA" id="ARBA00011970"/>
    </source>
</evidence>
<dbReference type="AlphaFoldDB" id="A0A9P0CTC9"/>
<keyword evidence="4 11" id="KW-0732">Signal</keyword>
<evidence type="ECO:0000256" key="10">
    <source>
        <dbReference type="ARBA" id="ARBA00049432"/>
    </source>
</evidence>
<feature type="chain" id="PRO_5040390490" description="EGF domain-specific O-linked N-acetylglucosamine transferase" evidence="11">
    <location>
        <begin position="17"/>
        <end position="517"/>
    </location>
</feature>
<evidence type="ECO:0000256" key="11">
    <source>
        <dbReference type="SAM" id="SignalP"/>
    </source>
</evidence>
<gene>
    <name evidence="13" type="ORF">PSYICH_LOCUS6561</name>
</gene>
<evidence type="ECO:0000256" key="4">
    <source>
        <dbReference type="ARBA" id="ARBA00022729"/>
    </source>
</evidence>
<dbReference type="PANTHER" id="PTHR20961:SF148">
    <property type="entry name" value="EGF DOMAIN-SPECIFIC O-LINKED N-ACETYLGLUCOSAMINE TRANSFERASE"/>
    <property type="match status" value="1"/>
</dbReference>
<feature type="domain" description="Glycosyltransferase 61 catalytic" evidence="12">
    <location>
        <begin position="229"/>
        <end position="425"/>
    </location>
</feature>
<dbReference type="InterPro" id="IPR049625">
    <property type="entry name" value="Glyco_transf_61_cat"/>
</dbReference>
<evidence type="ECO:0000256" key="9">
    <source>
        <dbReference type="ARBA" id="ARBA00048317"/>
    </source>
</evidence>
<dbReference type="OrthoDB" id="529273at2759"/>
<dbReference type="Proteomes" id="UP001153636">
    <property type="component" value="Chromosome 2"/>
</dbReference>
<name>A0A9P0CTC9_9CUCU</name>
<dbReference type="InterPro" id="IPR007657">
    <property type="entry name" value="Glycosyltransferase_61"/>
</dbReference>
<evidence type="ECO:0000256" key="8">
    <source>
        <dbReference type="ARBA" id="ARBA00042574"/>
    </source>
</evidence>
<feature type="signal peptide" evidence="11">
    <location>
        <begin position="1"/>
        <end position="16"/>
    </location>
</feature>
<organism evidence="13 14">
    <name type="scientific">Psylliodes chrysocephalus</name>
    <dbReference type="NCBI Taxonomy" id="3402493"/>
    <lineage>
        <taxon>Eukaryota</taxon>
        <taxon>Metazoa</taxon>
        <taxon>Ecdysozoa</taxon>
        <taxon>Arthropoda</taxon>
        <taxon>Hexapoda</taxon>
        <taxon>Insecta</taxon>
        <taxon>Pterygota</taxon>
        <taxon>Neoptera</taxon>
        <taxon>Endopterygota</taxon>
        <taxon>Coleoptera</taxon>
        <taxon>Polyphaga</taxon>
        <taxon>Cucujiformia</taxon>
        <taxon>Chrysomeloidea</taxon>
        <taxon>Chrysomelidae</taxon>
        <taxon>Galerucinae</taxon>
        <taxon>Alticini</taxon>
        <taxon>Psylliodes</taxon>
    </lineage>
</organism>
<evidence type="ECO:0000256" key="3">
    <source>
        <dbReference type="ARBA" id="ARBA00022679"/>
    </source>
</evidence>
<keyword evidence="3" id="KW-0808">Transferase</keyword>
<proteinExistence type="predicted"/>
<keyword evidence="6" id="KW-0325">Glycoprotein</keyword>
<comment type="catalytic activity">
    <reaction evidence="10">
        <text>L-threonyl-[protein] + UDP-N-acetyl-alpha-D-glucosamine = 3-O-(N-acetyl-beta-D-glucosaminyl)-L-threonyl-[protein] + UDP + H(+)</text>
        <dbReference type="Rhea" id="RHEA:48908"/>
        <dbReference type="Rhea" id="RHEA-COMP:11060"/>
        <dbReference type="Rhea" id="RHEA-COMP:12252"/>
        <dbReference type="ChEBI" id="CHEBI:15378"/>
        <dbReference type="ChEBI" id="CHEBI:30013"/>
        <dbReference type="ChEBI" id="CHEBI:57705"/>
        <dbReference type="ChEBI" id="CHEBI:58223"/>
        <dbReference type="ChEBI" id="CHEBI:90840"/>
        <dbReference type="EC" id="2.4.1.255"/>
    </reaction>
</comment>
<dbReference type="GO" id="GO:0097363">
    <property type="term" value="F:protein O-acetylglucosaminyltransferase activity"/>
    <property type="evidence" value="ECO:0007669"/>
    <property type="project" value="UniProtKB-EC"/>
</dbReference>
<protein>
    <recommendedName>
        <fullName evidence="7">EGF domain-specific O-linked N-acetylglucosamine transferase</fullName>
        <ecNumber evidence="1">2.4.1.255</ecNumber>
    </recommendedName>
    <alternativeName>
        <fullName evidence="8">Extracellular O-linked N-acetylglucosamine transferase</fullName>
    </alternativeName>
</protein>
<comment type="catalytic activity">
    <reaction evidence="9">
        <text>L-seryl-[protein] + UDP-N-acetyl-alpha-D-glucosamine = 3-O-(N-acetyl-beta-D-glucosaminyl)-L-seryl-[protein] + UDP + H(+)</text>
        <dbReference type="Rhea" id="RHEA:48904"/>
        <dbReference type="Rhea" id="RHEA-COMP:9863"/>
        <dbReference type="Rhea" id="RHEA-COMP:12251"/>
        <dbReference type="ChEBI" id="CHEBI:15378"/>
        <dbReference type="ChEBI" id="CHEBI:29999"/>
        <dbReference type="ChEBI" id="CHEBI:57705"/>
        <dbReference type="ChEBI" id="CHEBI:58223"/>
        <dbReference type="ChEBI" id="CHEBI:90838"/>
        <dbReference type="EC" id="2.4.1.255"/>
    </reaction>
</comment>
<evidence type="ECO:0000256" key="2">
    <source>
        <dbReference type="ARBA" id="ARBA00022676"/>
    </source>
</evidence>
<keyword evidence="2" id="KW-0328">Glycosyltransferase</keyword>
<evidence type="ECO:0000259" key="12">
    <source>
        <dbReference type="Pfam" id="PF04577"/>
    </source>
</evidence>
<evidence type="ECO:0000313" key="14">
    <source>
        <dbReference type="Proteomes" id="UP001153636"/>
    </source>
</evidence>